<feature type="domain" description="Terminase large subunit gp17-like C-terminal" evidence="2">
    <location>
        <begin position="258"/>
        <end position="415"/>
    </location>
</feature>
<dbReference type="InterPro" id="IPR035421">
    <property type="entry name" value="Terminase_6C"/>
</dbReference>
<keyword evidence="1" id="KW-1188">Viral release from host cell</keyword>
<dbReference type="Gene3D" id="3.40.50.300">
    <property type="entry name" value="P-loop containing nucleotide triphosphate hydrolases"/>
    <property type="match status" value="1"/>
</dbReference>
<dbReference type="Proteomes" id="UP000175973">
    <property type="component" value="Chromosome"/>
</dbReference>
<name>A0A1D8QXT5_9PROT</name>
<keyword evidence="4" id="KW-1185">Reference proteome</keyword>
<organism evidence="3 4">
    <name type="scientific">Acetobacter ascendens</name>
    <dbReference type="NCBI Taxonomy" id="481146"/>
    <lineage>
        <taxon>Bacteria</taxon>
        <taxon>Pseudomonadati</taxon>
        <taxon>Pseudomonadota</taxon>
        <taxon>Alphaproteobacteria</taxon>
        <taxon>Acetobacterales</taxon>
        <taxon>Acetobacteraceae</taxon>
        <taxon>Acetobacter</taxon>
    </lineage>
</organism>
<evidence type="ECO:0000313" key="4">
    <source>
        <dbReference type="Proteomes" id="UP000175973"/>
    </source>
</evidence>
<proteinExistence type="predicted"/>
<sequence>MAKKLRKGERAKLTNPQWNIYEHGWHPDCRFRTAVCGRRFGKTFLAQEEIRRAVRMAVKNDVHPENEIWFGSPTFKQAKKNFWNRLKRAIPEKWLLKRPNETECSMTLKSDHIIRIVGLDNYDALRGSGLYFFVGDEWADVKLEAWTETIRPMLSTAGGHALFIGTPKGFNHFRDEYLRGQPGPQHESGWWSCLYTSLAGGNIPSDEVQAAMRDMDIRQFRQEYEASFETYAGRVLYAFSRAGNVRPCPFILGQPLLIGMDFNINPMSATVWQKSGDGLLMQVDEIVMPTSNTDEMADEIIRRYRRDGQVSHITIYPDPAGAQRKTSAQGRTDISILQAKGFNVLASPSHPLVRDRINVTNGMFCAADGTKRAFVDPKCVKSIEAYERQTYRDGTNEPDKRSGYDHIVDATGYLMWGVKNPPPPARFVTNKRFSLSR</sequence>
<dbReference type="Pfam" id="PF17289">
    <property type="entry name" value="Terminase_6C"/>
    <property type="match status" value="1"/>
</dbReference>
<evidence type="ECO:0000256" key="1">
    <source>
        <dbReference type="ARBA" id="ARBA00022612"/>
    </source>
</evidence>
<reference evidence="4" key="1">
    <citation type="submission" date="2016-04" db="EMBL/GenBank/DDBJ databases">
        <authorList>
            <person name="Jeon C.O."/>
            <person name="Cho G.Y."/>
            <person name="Jeong H.I."/>
            <person name="Kim K.H."/>
        </authorList>
    </citation>
    <scope>NUCLEOTIDE SEQUENCE [LARGE SCALE GENOMIC DNA]</scope>
    <source>
        <strain evidence="4">LMG 1590</strain>
    </source>
</reference>
<evidence type="ECO:0000313" key="3">
    <source>
        <dbReference type="EMBL" id="AOW47151.1"/>
    </source>
</evidence>
<dbReference type="Gene3D" id="3.30.420.280">
    <property type="match status" value="1"/>
</dbReference>
<protein>
    <recommendedName>
        <fullName evidence="2">Terminase large subunit gp17-like C-terminal domain-containing protein</fullName>
    </recommendedName>
</protein>
<accession>A0A1D8QXT5</accession>
<dbReference type="EMBL" id="CP015164">
    <property type="protein sequence ID" value="AOW47151.1"/>
    <property type="molecule type" value="Genomic_DNA"/>
</dbReference>
<evidence type="ECO:0000259" key="2">
    <source>
        <dbReference type="Pfam" id="PF17289"/>
    </source>
</evidence>
<dbReference type="KEGG" id="aasc:A4S02_10660"/>
<dbReference type="AlphaFoldDB" id="A0A1D8QXT5"/>
<dbReference type="InterPro" id="IPR027417">
    <property type="entry name" value="P-loop_NTPase"/>
</dbReference>
<gene>
    <name evidence="3" type="ORF">A4S02_10660</name>
</gene>